<dbReference type="Gene3D" id="1.10.3210.10">
    <property type="entry name" value="Hypothetical protein af1432"/>
    <property type="match status" value="1"/>
</dbReference>
<comment type="caution">
    <text evidence="2">The sequence shown here is derived from an EMBL/GenBank/DDBJ whole genome shotgun (WGS) entry which is preliminary data.</text>
</comment>
<dbReference type="Proteomes" id="UP000321261">
    <property type="component" value="Unassembled WGS sequence"/>
</dbReference>
<evidence type="ECO:0000259" key="1">
    <source>
        <dbReference type="Pfam" id="PF01966"/>
    </source>
</evidence>
<dbReference type="SUPFAM" id="SSF109604">
    <property type="entry name" value="HD-domain/PDEase-like"/>
    <property type="match status" value="1"/>
</dbReference>
<dbReference type="InterPro" id="IPR003607">
    <property type="entry name" value="HD/PDEase_dom"/>
</dbReference>
<organism evidence="2 3">
    <name type="scientific">Pseudonocardia hierapolitana</name>
    <dbReference type="NCBI Taxonomy" id="1128676"/>
    <lineage>
        <taxon>Bacteria</taxon>
        <taxon>Bacillati</taxon>
        <taxon>Actinomycetota</taxon>
        <taxon>Actinomycetes</taxon>
        <taxon>Pseudonocardiales</taxon>
        <taxon>Pseudonocardiaceae</taxon>
        <taxon>Pseudonocardia</taxon>
    </lineage>
</organism>
<dbReference type="CDD" id="cd00077">
    <property type="entry name" value="HDc"/>
    <property type="match status" value="1"/>
</dbReference>
<evidence type="ECO:0000313" key="2">
    <source>
        <dbReference type="EMBL" id="TWF80040.1"/>
    </source>
</evidence>
<reference evidence="2 3" key="1">
    <citation type="submission" date="2019-06" db="EMBL/GenBank/DDBJ databases">
        <title>Sequencing the genomes of 1000 actinobacteria strains.</title>
        <authorList>
            <person name="Klenk H.-P."/>
        </authorList>
    </citation>
    <scope>NUCLEOTIDE SEQUENCE [LARGE SCALE GENOMIC DNA]</scope>
    <source>
        <strain evidence="2 3">DSM 45671</strain>
    </source>
</reference>
<dbReference type="InterPro" id="IPR006674">
    <property type="entry name" value="HD_domain"/>
</dbReference>
<proteinExistence type="predicted"/>
<dbReference type="AlphaFoldDB" id="A0A561SYU5"/>
<sequence>MQVERARQIAETLLADSLPRRWAHTQGVAAAARRLAPILGDDAELLEAAAWLHDIGYAPDIAHLGFHPLDGARYLRDFENADPRVCALVAYHTGGLQGARECGLGDTLGGEFTAPPEFLLDAITYCDLTTSPDGNEIDAEERVADIVRRYGAEHPVGKGALSSSRSWFASVRRIEAHLAS</sequence>
<dbReference type="Pfam" id="PF01966">
    <property type="entry name" value="HD"/>
    <property type="match status" value="1"/>
</dbReference>
<dbReference type="RefSeq" id="WP_212612703.1">
    <property type="nucleotide sequence ID" value="NZ_VIWU01000001.1"/>
</dbReference>
<gene>
    <name evidence="2" type="ORF">FHX44_115977</name>
</gene>
<protein>
    <submittedName>
        <fullName evidence="2">HD domain-containing protein</fullName>
    </submittedName>
</protein>
<evidence type="ECO:0000313" key="3">
    <source>
        <dbReference type="Proteomes" id="UP000321261"/>
    </source>
</evidence>
<feature type="domain" description="HD" evidence="1">
    <location>
        <begin position="21"/>
        <end position="145"/>
    </location>
</feature>
<keyword evidence="3" id="KW-1185">Reference proteome</keyword>
<accession>A0A561SYU5</accession>
<name>A0A561SYU5_9PSEU</name>
<dbReference type="EMBL" id="VIWU01000001">
    <property type="protein sequence ID" value="TWF80040.1"/>
    <property type="molecule type" value="Genomic_DNA"/>
</dbReference>